<dbReference type="SFLD" id="SFLDS00003">
    <property type="entry name" value="Haloacid_Dehalogenase"/>
    <property type="match status" value="1"/>
</dbReference>
<dbReference type="RefSeq" id="WP_076502695.1">
    <property type="nucleotide sequence ID" value="NZ_FTOP01000017.1"/>
</dbReference>
<keyword evidence="2 8" id="KW-0812">Transmembrane</keyword>
<dbReference type="AlphaFoldDB" id="A0A1N7PKB7"/>
<evidence type="ECO:0000256" key="7">
    <source>
        <dbReference type="ARBA" id="ARBA00023136"/>
    </source>
</evidence>
<name>A0A1N7PKB7_9BACT</name>
<dbReference type="InterPro" id="IPR018303">
    <property type="entry name" value="ATPase_P-typ_P_site"/>
</dbReference>
<dbReference type="SUPFAM" id="SSF81660">
    <property type="entry name" value="Metal cation-transporting ATPase, ATP-binding domain N"/>
    <property type="match status" value="1"/>
</dbReference>
<feature type="transmembrane region" description="Helical" evidence="8">
    <location>
        <begin position="824"/>
        <end position="844"/>
    </location>
</feature>
<evidence type="ECO:0000256" key="8">
    <source>
        <dbReference type="SAM" id="Phobius"/>
    </source>
</evidence>
<keyword evidence="4" id="KW-0067">ATP-binding</keyword>
<dbReference type="InterPro" id="IPR001757">
    <property type="entry name" value="P_typ_ATPase"/>
</dbReference>
<dbReference type="InterPro" id="IPR044492">
    <property type="entry name" value="P_typ_ATPase_HD_dom"/>
</dbReference>
<dbReference type="InterPro" id="IPR004014">
    <property type="entry name" value="ATPase_P-typ_cation-transptr_N"/>
</dbReference>
<keyword evidence="11" id="KW-1185">Reference proteome</keyword>
<evidence type="ECO:0000256" key="4">
    <source>
        <dbReference type="ARBA" id="ARBA00022840"/>
    </source>
</evidence>
<keyword evidence="5" id="KW-1278">Translocase</keyword>
<dbReference type="SFLD" id="SFLDG00002">
    <property type="entry name" value="C1.7:_P-type_atpase_like"/>
    <property type="match status" value="1"/>
</dbReference>
<protein>
    <submittedName>
        <fullName evidence="10">Ca2+-transporting ATPase</fullName>
    </submittedName>
</protein>
<keyword evidence="7 8" id="KW-0472">Membrane</keyword>
<dbReference type="Pfam" id="PF13246">
    <property type="entry name" value="Cation_ATPase"/>
    <property type="match status" value="1"/>
</dbReference>
<keyword evidence="6 8" id="KW-1133">Transmembrane helix</keyword>
<gene>
    <name evidence="10" type="ORF">SAMN05421761_1172</name>
</gene>
<feature type="transmembrane region" description="Helical" evidence="8">
    <location>
        <begin position="786"/>
        <end position="803"/>
    </location>
</feature>
<keyword evidence="3" id="KW-0547">Nucleotide-binding</keyword>
<dbReference type="Proteomes" id="UP000186026">
    <property type="component" value="Unassembled WGS sequence"/>
</dbReference>
<evidence type="ECO:0000313" key="11">
    <source>
        <dbReference type="Proteomes" id="UP000186026"/>
    </source>
</evidence>
<dbReference type="Pfam" id="PF00690">
    <property type="entry name" value="Cation_ATPase_N"/>
    <property type="match status" value="1"/>
</dbReference>
<evidence type="ECO:0000259" key="9">
    <source>
        <dbReference type="SMART" id="SM00831"/>
    </source>
</evidence>
<proteinExistence type="predicted"/>
<feature type="transmembrane region" description="Helical" evidence="8">
    <location>
        <begin position="279"/>
        <end position="303"/>
    </location>
</feature>
<dbReference type="Gene3D" id="1.20.1110.10">
    <property type="entry name" value="Calcium-transporting ATPase, transmembrane domain"/>
    <property type="match status" value="1"/>
</dbReference>
<feature type="transmembrane region" description="Helical" evidence="8">
    <location>
        <begin position="755"/>
        <end position="774"/>
    </location>
</feature>
<dbReference type="SFLD" id="SFLDF00027">
    <property type="entry name" value="p-type_atpase"/>
    <property type="match status" value="1"/>
</dbReference>
<evidence type="ECO:0000313" key="10">
    <source>
        <dbReference type="EMBL" id="SIT10829.1"/>
    </source>
</evidence>
<organism evidence="10 11">
    <name type="scientific">Belliella pelovolcani</name>
    <dbReference type="NCBI Taxonomy" id="529505"/>
    <lineage>
        <taxon>Bacteria</taxon>
        <taxon>Pseudomonadati</taxon>
        <taxon>Bacteroidota</taxon>
        <taxon>Cytophagia</taxon>
        <taxon>Cytophagales</taxon>
        <taxon>Cyclobacteriaceae</taxon>
        <taxon>Belliella</taxon>
    </lineage>
</organism>
<dbReference type="Pfam" id="PF00122">
    <property type="entry name" value="E1-E2_ATPase"/>
    <property type="match status" value="1"/>
</dbReference>
<comment type="subcellular location">
    <subcellularLocation>
        <location evidence="1">Membrane</location>
        <topology evidence="1">Multi-pass membrane protein</topology>
    </subcellularLocation>
</comment>
<dbReference type="GO" id="GO:0016887">
    <property type="term" value="F:ATP hydrolysis activity"/>
    <property type="evidence" value="ECO:0007669"/>
    <property type="project" value="InterPro"/>
</dbReference>
<dbReference type="PRINTS" id="PR00120">
    <property type="entry name" value="HATPASE"/>
</dbReference>
<dbReference type="InterPro" id="IPR023214">
    <property type="entry name" value="HAD_sf"/>
</dbReference>
<dbReference type="PANTHER" id="PTHR42861">
    <property type="entry name" value="CALCIUM-TRANSPORTING ATPASE"/>
    <property type="match status" value="1"/>
</dbReference>
<evidence type="ECO:0000256" key="2">
    <source>
        <dbReference type="ARBA" id="ARBA00022692"/>
    </source>
</evidence>
<dbReference type="OrthoDB" id="1521937at2"/>
<dbReference type="Gene3D" id="2.70.150.10">
    <property type="entry name" value="Calcium-transporting ATPase, cytoplasmic transduction domain A"/>
    <property type="match status" value="1"/>
</dbReference>
<dbReference type="FunFam" id="3.40.50.1000:FF:000083">
    <property type="entry name" value="Sodium/potassium-transporting ATPase subunit alpha"/>
    <property type="match status" value="1"/>
</dbReference>
<feature type="transmembrane region" description="Helical" evidence="8">
    <location>
        <begin position="856"/>
        <end position="876"/>
    </location>
</feature>
<dbReference type="SUPFAM" id="SSF81665">
    <property type="entry name" value="Calcium ATPase, transmembrane domain M"/>
    <property type="match status" value="1"/>
</dbReference>
<sequence length="882" mass="96350">MIETIKDPYLKPAEEILEGLKSSTEGLTDAEASLRLAKFGKNSLPDPAKKSLLKLIIKQFNHLMVYILLIAAGISYATAHYIDVYVILGIILINAIIGFVQEYKAEGALAALKGLLVPKCKVIRNGNLISINSEELVPGDIIALEEGDIVPADARIIYEKNARTAEASLTGESVPVQKSEKQHLEACGFSDQKNMVWKSTFVASGSIRAVVTSTGLGTQIGQIASSLKSILPKKTNFQNKTDKLALQMAYLAIGSALILFVVGYFVLEVETSELLLISIAALVSAIPEGLPAVLSIVLAVGSYRMSQKNAIIREMTATESLGSVSTIITDKTGTLTQNTMTIKKIWGLGKSDIEVSGEGWDSTGEFIGEKEDIAGANALLEIAAHCHQSSIQIKESDQINIIGDPTEAAFLVLANKAGKKRTLKIIEDIAFSSELKFRSTLVRKDQDELRFYIGAPEPILERCHFFLNNQGESQELTEHDKREIHSKIQAWSEDSLRVLALARKKGINLEKDEYLEFVGIAGMMDPPRPEVIPAVASCHQAGIRVIMATGDHASTALSIAQKVGIAKAGRTLVYTDSELQAMSEEEFKVAVQNADVFSRLTPLMKLKIAKALQAEGELVAMTGDGVNDAPALKQADIGIAMGIMGTDVAKDASLMVLADDNFSTIVHAIEQGRIVFNNARRTSFFLITTNFAEILTLITSISFGLPLPLTATQILWINIVTDGFCDKALAAEKGKGRELTSPPISPKENIINRNIIPFLLINALIMTGLAIFAFKSYLPLGIEKARTMVFIVIAFSQLFNVFNMRNLDQSIFKIGLFSNKWVNYALILSVIIQVLIIEVPVFAALFNFKAVNPIEFLTWIALSSLVLWAGELYKYFKNYKTK</sequence>
<dbReference type="InterPro" id="IPR036412">
    <property type="entry name" value="HAD-like_sf"/>
</dbReference>
<dbReference type="GO" id="GO:0016020">
    <property type="term" value="C:membrane"/>
    <property type="evidence" value="ECO:0007669"/>
    <property type="project" value="UniProtKB-SubCell"/>
</dbReference>
<dbReference type="Pfam" id="PF00689">
    <property type="entry name" value="Cation_ATPase_C"/>
    <property type="match status" value="1"/>
</dbReference>
<dbReference type="SUPFAM" id="SSF81653">
    <property type="entry name" value="Calcium ATPase, transduction domain A"/>
    <property type="match status" value="1"/>
</dbReference>
<dbReference type="STRING" id="529505.SAMN05421761_1172"/>
<reference evidence="11" key="1">
    <citation type="submission" date="2017-01" db="EMBL/GenBank/DDBJ databases">
        <authorList>
            <person name="Varghese N."/>
            <person name="Submissions S."/>
        </authorList>
    </citation>
    <scope>NUCLEOTIDE SEQUENCE [LARGE SCALE GENOMIC DNA]</scope>
    <source>
        <strain evidence="11">DSM 46698</strain>
    </source>
</reference>
<dbReference type="PRINTS" id="PR00119">
    <property type="entry name" value="CATATPASE"/>
</dbReference>
<feature type="transmembrane region" description="Helical" evidence="8">
    <location>
        <begin position="84"/>
        <end position="103"/>
    </location>
</feature>
<dbReference type="EMBL" id="FTOP01000017">
    <property type="protein sequence ID" value="SIT10829.1"/>
    <property type="molecule type" value="Genomic_DNA"/>
</dbReference>
<feature type="domain" description="Cation-transporting P-type ATPase N-terminal" evidence="9">
    <location>
        <begin position="7"/>
        <end position="80"/>
    </location>
</feature>
<dbReference type="Gene3D" id="3.40.50.1000">
    <property type="entry name" value="HAD superfamily/HAD-like"/>
    <property type="match status" value="1"/>
</dbReference>
<dbReference type="InterPro" id="IPR059000">
    <property type="entry name" value="ATPase_P-type_domA"/>
</dbReference>
<feature type="transmembrane region" description="Helical" evidence="8">
    <location>
        <begin position="60"/>
        <end position="78"/>
    </location>
</feature>
<dbReference type="InterPro" id="IPR023299">
    <property type="entry name" value="ATPase_P-typ_cyto_dom_N"/>
</dbReference>
<dbReference type="SMART" id="SM00831">
    <property type="entry name" value="Cation_ATPase_N"/>
    <property type="match status" value="1"/>
</dbReference>
<dbReference type="GO" id="GO:0005524">
    <property type="term" value="F:ATP binding"/>
    <property type="evidence" value="ECO:0007669"/>
    <property type="project" value="UniProtKB-KW"/>
</dbReference>
<dbReference type="InterPro" id="IPR023298">
    <property type="entry name" value="ATPase_P-typ_TM_dom_sf"/>
</dbReference>
<feature type="transmembrane region" description="Helical" evidence="8">
    <location>
        <begin position="244"/>
        <end position="267"/>
    </location>
</feature>
<dbReference type="PROSITE" id="PS00154">
    <property type="entry name" value="ATPASE_E1_E2"/>
    <property type="match status" value="1"/>
</dbReference>
<accession>A0A1N7PKB7</accession>
<dbReference type="SUPFAM" id="SSF56784">
    <property type="entry name" value="HAD-like"/>
    <property type="match status" value="1"/>
</dbReference>
<dbReference type="NCBIfam" id="TIGR01494">
    <property type="entry name" value="ATPase_P-type"/>
    <property type="match status" value="2"/>
</dbReference>
<dbReference type="Gene3D" id="3.40.1110.10">
    <property type="entry name" value="Calcium-transporting ATPase, cytoplasmic domain N"/>
    <property type="match status" value="1"/>
</dbReference>
<dbReference type="InterPro" id="IPR008250">
    <property type="entry name" value="ATPase_P-typ_transduc_dom_A_sf"/>
</dbReference>
<evidence type="ECO:0000256" key="1">
    <source>
        <dbReference type="ARBA" id="ARBA00004141"/>
    </source>
</evidence>
<evidence type="ECO:0000256" key="3">
    <source>
        <dbReference type="ARBA" id="ARBA00022741"/>
    </source>
</evidence>
<evidence type="ECO:0000256" key="5">
    <source>
        <dbReference type="ARBA" id="ARBA00022967"/>
    </source>
</evidence>
<dbReference type="InterPro" id="IPR006068">
    <property type="entry name" value="ATPase_P-typ_cation-transptr_C"/>
</dbReference>
<evidence type="ECO:0000256" key="6">
    <source>
        <dbReference type="ARBA" id="ARBA00022989"/>
    </source>
</evidence>